<sequence length="785" mass="88757">MKKFIRQSILTFICLISLLSFSQTDSTKQEISSRFTDYFRLYRESIHVQLDKDLFLSDEQIWFKGYVMNRKTKTPFLLTTNVFAVLTDQQGNKMEEQLVFASGGSFSGNIKLGKQYASGNYYLQFYTNWMNNFNEDESSVYKITIVNTQQPLLPSDKPDYSKINIDLTPQGGENMIMGVKNVVGIRLTDCYGAPVPVTEGYITDANGNQIMRISVNRFGYGKFDIIPETGTYKAVFTINNQTFSAPLPAAQQNGIAIDVNNYAAPDRTYLTINANAGYVNALPGKKLFVSVNQDEKAVVFEMDFKNGLSEQKLVFMNDNLSDGVNTVTVFDANKNALAQRLVFKKPSDIFTSIITPSGKSNHFIGKTDFAKANLSISVLPENSLADKGHSDLYASLLINPYLAENVTNAHYYLDQNSKTRLYELDLLLLNQKKMKYPWKSIEGGSPTRNYDFDYGLTIKGTLNQKQGNINKYMMKLFSLFAGIREMAEIDSNNEFYFKNLVAPDGAQASISFVKAPELSNALPAKMTLKVINATRSFRFPYHATAECTPILEPIDLIFPDFNEKDIIHLDEVKVDNKNKLTRQMGYGNGLLTGYKITAENNGLDVLNFIRNHGFDVEKRLNRVNIYGRSRTTINGQRNQPVVYLDNFRMMDFDELDGMRMDDIDEIYINAQAIVSSVNNNIGVIKIYRKKISQYPSKDPKTNVVDFRMEGYQMIRPFVNADYSDKSDAGFDNFGIVHWMPNIVADDFGGFTFQLPPTGKRNVKLLIEGMTPEGMLISEIKVISVN</sequence>
<protein>
    <recommendedName>
        <fullName evidence="4">TonB-dependent receptor</fullName>
    </recommendedName>
</protein>
<name>A0A2S1SE14_9FLAO</name>
<evidence type="ECO:0000256" key="1">
    <source>
        <dbReference type="SAM" id="SignalP"/>
    </source>
</evidence>
<feature type="signal peptide" evidence="1">
    <location>
        <begin position="1"/>
        <end position="22"/>
    </location>
</feature>
<evidence type="ECO:0000313" key="2">
    <source>
        <dbReference type="EMBL" id="AWI24614.1"/>
    </source>
</evidence>
<dbReference type="AlphaFoldDB" id="A0A2S1SE14"/>
<dbReference type="RefSeq" id="WP_108902413.1">
    <property type="nucleotide sequence ID" value="NZ_CP029187.1"/>
</dbReference>
<keyword evidence="3" id="KW-1185">Reference proteome</keyword>
<evidence type="ECO:0000313" key="3">
    <source>
        <dbReference type="Proteomes" id="UP000244937"/>
    </source>
</evidence>
<organism evidence="2 3">
    <name type="scientific">Flavobacterium pallidum</name>
    <dbReference type="NCBI Taxonomy" id="2172098"/>
    <lineage>
        <taxon>Bacteria</taxon>
        <taxon>Pseudomonadati</taxon>
        <taxon>Bacteroidota</taxon>
        <taxon>Flavobacteriia</taxon>
        <taxon>Flavobacteriales</taxon>
        <taxon>Flavobacteriaceae</taxon>
        <taxon>Flavobacterium</taxon>
    </lineage>
</organism>
<evidence type="ECO:0008006" key="4">
    <source>
        <dbReference type="Google" id="ProtNLM"/>
    </source>
</evidence>
<gene>
    <name evidence="2" type="ORF">HYN49_01200</name>
</gene>
<dbReference type="Proteomes" id="UP000244937">
    <property type="component" value="Chromosome"/>
</dbReference>
<dbReference type="KEGG" id="fpal:HYN49_01200"/>
<dbReference type="Gene3D" id="2.60.40.1930">
    <property type="match status" value="1"/>
</dbReference>
<reference evidence="2 3" key="1">
    <citation type="submission" date="2018-05" db="EMBL/GenBank/DDBJ databases">
        <title>Genome sequencing of Flavobacterium sp. HYN0049.</title>
        <authorList>
            <person name="Yi H."/>
            <person name="Baek C."/>
        </authorList>
    </citation>
    <scope>NUCLEOTIDE SEQUENCE [LARGE SCALE GENOMIC DNA]</scope>
    <source>
        <strain evidence="2 3">HYN0049</strain>
    </source>
</reference>
<accession>A0A2S1SE14</accession>
<dbReference type="EMBL" id="CP029187">
    <property type="protein sequence ID" value="AWI24614.1"/>
    <property type="molecule type" value="Genomic_DNA"/>
</dbReference>
<dbReference type="OrthoDB" id="679547at2"/>
<proteinExistence type="predicted"/>
<feature type="chain" id="PRO_5015453691" description="TonB-dependent receptor" evidence="1">
    <location>
        <begin position="23"/>
        <end position="785"/>
    </location>
</feature>
<keyword evidence="1" id="KW-0732">Signal</keyword>